<feature type="transmembrane region" description="Helical" evidence="3">
    <location>
        <begin position="106"/>
        <end position="138"/>
    </location>
</feature>
<evidence type="ECO:0000313" key="5">
    <source>
        <dbReference type="EMBL" id="WVX79182.1"/>
    </source>
</evidence>
<keyword evidence="6" id="KW-1185">Reference proteome</keyword>
<evidence type="ECO:0000256" key="3">
    <source>
        <dbReference type="SAM" id="Phobius"/>
    </source>
</evidence>
<dbReference type="InterPro" id="IPR037185">
    <property type="entry name" value="EmrE-like"/>
</dbReference>
<dbReference type="Proteomes" id="UP001357223">
    <property type="component" value="Chromosome"/>
</dbReference>
<sequence>MGELLAIFALVLFSSNIIITKIASTKVNMNLGFLISVGMNIFFGSLLLSVQLLFFRQDQMEWNTMGFFLFLLGGVFSTYLGRWFFFETIDKFGPTRASAFQTSNPLFTAIIAWLFLGEILHWIDVSAIILILFGLFLVSYVPQAAAKQEAAAGREQLASKNQLKQVVSIKWLIQSGILLAFLSSLSYALGNIVRGVAIQSWQEPILGGVLGAFAGFVLHTITNKHTRHFLTEMKKANPLGVTLFAVSGCITITAQILVIASMHYIPISIANLITLSTPVLVTPLSYFLFKNQEKVTYITIVGIILVLCGITLIIL</sequence>
<feature type="transmembrane region" description="Helical" evidence="3">
    <location>
        <begin position="171"/>
        <end position="189"/>
    </location>
</feature>
<keyword evidence="3" id="KW-1133">Transmembrane helix</keyword>
<evidence type="ECO:0000313" key="6">
    <source>
        <dbReference type="Proteomes" id="UP001357223"/>
    </source>
</evidence>
<keyword evidence="3" id="KW-0472">Membrane</keyword>
<name>A0ABZ2C7V8_9BACI</name>
<feature type="domain" description="EamA" evidence="4">
    <location>
        <begin position="175"/>
        <end position="314"/>
    </location>
</feature>
<feature type="transmembrane region" description="Helical" evidence="3">
    <location>
        <begin position="201"/>
        <end position="218"/>
    </location>
</feature>
<dbReference type="Pfam" id="PF00892">
    <property type="entry name" value="EamA"/>
    <property type="match status" value="2"/>
</dbReference>
<feature type="transmembrane region" description="Helical" evidence="3">
    <location>
        <begin position="239"/>
        <end position="258"/>
    </location>
</feature>
<feature type="transmembrane region" description="Helical" evidence="3">
    <location>
        <begin position="67"/>
        <end position="86"/>
    </location>
</feature>
<protein>
    <submittedName>
        <fullName evidence="5">DMT family transporter</fullName>
    </submittedName>
</protein>
<dbReference type="PANTHER" id="PTHR22911">
    <property type="entry name" value="ACYL-MALONYL CONDENSING ENZYME-RELATED"/>
    <property type="match status" value="1"/>
</dbReference>
<comment type="similarity">
    <text evidence="2">Belongs to the EamA transporter family.</text>
</comment>
<dbReference type="InterPro" id="IPR000620">
    <property type="entry name" value="EamA_dom"/>
</dbReference>
<feature type="domain" description="EamA" evidence="4">
    <location>
        <begin position="2"/>
        <end position="139"/>
    </location>
</feature>
<organism evidence="5 6">
    <name type="scientific">Niallia oryzisoli</name>
    <dbReference type="NCBI Taxonomy" id="1737571"/>
    <lineage>
        <taxon>Bacteria</taxon>
        <taxon>Bacillati</taxon>
        <taxon>Bacillota</taxon>
        <taxon>Bacilli</taxon>
        <taxon>Bacillales</taxon>
        <taxon>Bacillaceae</taxon>
        <taxon>Niallia</taxon>
    </lineage>
</organism>
<dbReference type="EMBL" id="CP137640">
    <property type="protein sequence ID" value="WVX79182.1"/>
    <property type="molecule type" value="Genomic_DNA"/>
</dbReference>
<proteinExistence type="inferred from homology"/>
<comment type="subcellular location">
    <subcellularLocation>
        <location evidence="1">Endomembrane system</location>
        <topology evidence="1">Multi-pass membrane protein</topology>
    </subcellularLocation>
</comment>
<keyword evidence="3" id="KW-0812">Transmembrane</keyword>
<gene>
    <name evidence="5" type="ORF">R4Z09_17940</name>
</gene>
<evidence type="ECO:0000256" key="2">
    <source>
        <dbReference type="ARBA" id="ARBA00007362"/>
    </source>
</evidence>
<dbReference type="Gene3D" id="1.10.3730.20">
    <property type="match status" value="1"/>
</dbReference>
<feature type="transmembrane region" description="Helical" evidence="3">
    <location>
        <begin position="30"/>
        <end position="55"/>
    </location>
</feature>
<evidence type="ECO:0000256" key="1">
    <source>
        <dbReference type="ARBA" id="ARBA00004127"/>
    </source>
</evidence>
<reference evidence="5 6" key="1">
    <citation type="submission" date="2023-10" db="EMBL/GenBank/DDBJ databases">
        <title>Niallia locisalis sp.nov. isolated from a salt pond sample.</title>
        <authorList>
            <person name="Li X.-J."/>
            <person name="Dong L."/>
        </authorList>
    </citation>
    <scope>NUCLEOTIDE SEQUENCE [LARGE SCALE GENOMIC DNA]</scope>
    <source>
        <strain evidence="5 6">DSM 29761</strain>
    </source>
</reference>
<dbReference type="RefSeq" id="WP_338448115.1">
    <property type="nucleotide sequence ID" value="NZ_CP137640.1"/>
</dbReference>
<dbReference type="SUPFAM" id="SSF103481">
    <property type="entry name" value="Multidrug resistance efflux transporter EmrE"/>
    <property type="match status" value="2"/>
</dbReference>
<evidence type="ECO:0000259" key="4">
    <source>
        <dbReference type="Pfam" id="PF00892"/>
    </source>
</evidence>
<feature type="transmembrane region" description="Helical" evidence="3">
    <location>
        <begin position="295"/>
        <end position="314"/>
    </location>
</feature>
<accession>A0ABZ2C7V8</accession>
<feature type="transmembrane region" description="Helical" evidence="3">
    <location>
        <begin position="264"/>
        <end position="288"/>
    </location>
</feature>